<dbReference type="Pfam" id="PF22974">
    <property type="entry name" value="DUF7029"/>
    <property type="match status" value="1"/>
</dbReference>
<feature type="domain" description="DUF7029" evidence="3">
    <location>
        <begin position="145"/>
        <end position="241"/>
    </location>
</feature>
<name>A0A8K0T1L0_9HYPO</name>
<evidence type="ECO:0000259" key="3">
    <source>
        <dbReference type="Pfam" id="PF22974"/>
    </source>
</evidence>
<keyword evidence="2" id="KW-0732">Signal</keyword>
<gene>
    <name evidence="4" type="ORF">B0I35DRAFT_425228</name>
</gene>
<evidence type="ECO:0000256" key="2">
    <source>
        <dbReference type="SAM" id="SignalP"/>
    </source>
</evidence>
<reference evidence="4" key="1">
    <citation type="journal article" date="2021" name="Nat. Commun.">
        <title>Genetic determinants of endophytism in the Arabidopsis root mycobiome.</title>
        <authorList>
            <person name="Mesny F."/>
            <person name="Miyauchi S."/>
            <person name="Thiergart T."/>
            <person name="Pickel B."/>
            <person name="Atanasova L."/>
            <person name="Karlsson M."/>
            <person name="Huettel B."/>
            <person name="Barry K.W."/>
            <person name="Haridas S."/>
            <person name="Chen C."/>
            <person name="Bauer D."/>
            <person name="Andreopoulos W."/>
            <person name="Pangilinan J."/>
            <person name="LaButti K."/>
            <person name="Riley R."/>
            <person name="Lipzen A."/>
            <person name="Clum A."/>
            <person name="Drula E."/>
            <person name="Henrissat B."/>
            <person name="Kohler A."/>
            <person name="Grigoriev I.V."/>
            <person name="Martin F.M."/>
            <person name="Hacquard S."/>
        </authorList>
    </citation>
    <scope>NUCLEOTIDE SEQUENCE</scope>
    <source>
        <strain evidence="4">MPI-CAGE-CH-0235</strain>
    </source>
</reference>
<comment type="caution">
    <text evidence="4">The sequence shown here is derived from an EMBL/GenBank/DDBJ whole genome shotgun (WGS) entry which is preliminary data.</text>
</comment>
<organism evidence="4 5">
    <name type="scientific">Stachybotrys elegans</name>
    <dbReference type="NCBI Taxonomy" id="80388"/>
    <lineage>
        <taxon>Eukaryota</taxon>
        <taxon>Fungi</taxon>
        <taxon>Dikarya</taxon>
        <taxon>Ascomycota</taxon>
        <taxon>Pezizomycotina</taxon>
        <taxon>Sordariomycetes</taxon>
        <taxon>Hypocreomycetidae</taxon>
        <taxon>Hypocreales</taxon>
        <taxon>Stachybotryaceae</taxon>
        <taxon>Stachybotrys</taxon>
    </lineage>
</organism>
<keyword evidence="5" id="KW-1185">Reference proteome</keyword>
<feature type="chain" id="PRO_5035427111" description="DUF7029 domain-containing protein" evidence="2">
    <location>
        <begin position="19"/>
        <end position="927"/>
    </location>
</feature>
<dbReference type="AlphaFoldDB" id="A0A8K0T1L0"/>
<feature type="signal peptide" evidence="2">
    <location>
        <begin position="1"/>
        <end position="18"/>
    </location>
</feature>
<evidence type="ECO:0000313" key="4">
    <source>
        <dbReference type="EMBL" id="KAH7324936.1"/>
    </source>
</evidence>
<dbReference type="EMBL" id="JAGPNK010000003">
    <property type="protein sequence ID" value="KAH7324936.1"/>
    <property type="molecule type" value="Genomic_DNA"/>
</dbReference>
<accession>A0A8K0T1L0</accession>
<sequence>MLFNRLAASLAAATLIQALPHGEERPEGGFEVVIVRVRAEDCSECAAQPSIASIDESVVNIAQADPVAETEPEPESNEPQPSATKPTASFTQDQPIATLKPNVHWTCDTKPAKNVVPLAAEEGSQLYYGLGSPDKAGEFAFLTYYFNRPSVNLDHTDHVTDVVFNNNELTVHFASEEAWDYAVDTWSEKDELVLITYTEGCGAFEKEERCFFQVSSITQKDDEHNIVAKGKPVNPEEIATKANSEWGYWVPREKSEGAAAAPVKIPSKPVPGKPAPGGFGNGTAPTKRPGACVPPVDGVHNLPTACLGDSFDLDLDSALGAEDMSHQYSSFLETVIREAGGQASNQSLVARNYIAPRCGFFCKAFNKFVVQPVKQVIETVKQALTVDVSLNEDFSFKIPDPESDLAGINDLIGLDLINVDSPFGPAIQLFSIDVPPIDGVPLEGGLDIFCVGCGVSGSVRISGRAAWVPFEGITEGFIELHNDITFSAKLGVDANIALKQDLDLDLFNVGLPGLSFGVITIGPRISLGAKVGVEALASGRLLAGGELALQNAAIVIDIVNRENTRAQAWEPFFTPVLEVEGELSIKGSLGLPVGIFLGVQIATFDLSVGIVDEPSISAAVQVAANIELVDGNTFEGGFLDVNGCTGLGAQLSFRNELRAEILGLANIPLFDTGDISLAQACLELPSDLSGGEPAPPAAQPRLGMPVEEAPVAETPAEEAPVEQMPPVVEAPAAEAPAPSGMSVMSYKDANGFEYAPFISPGSANKVAVCSNGNLYAMAIEGAKNPSCADAFTFMEKALVSDGAKRVMHYYNNTMSVVGVSRLRAEEASSIPSTGVVVALAPYEGDSDANLYLAVDPQGEVFYPMVCEYKDGTAAKLFLAKDPVIGAQTLASPAVQHSITGGEVSRCSPLELTKGANASGYADLLSKA</sequence>
<evidence type="ECO:0000256" key="1">
    <source>
        <dbReference type="SAM" id="MobiDB-lite"/>
    </source>
</evidence>
<feature type="compositionally biased region" description="Polar residues" evidence="1">
    <location>
        <begin position="82"/>
        <end position="93"/>
    </location>
</feature>
<protein>
    <recommendedName>
        <fullName evidence="3">DUF7029 domain-containing protein</fullName>
    </recommendedName>
</protein>
<proteinExistence type="predicted"/>
<dbReference type="Proteomes" id="UP000813444">
    <property type="component" value="Unassembled WGS sequence"/>
</dbReference>
<feature type="region of interest" description="Disordered" evidence="1">
    <location>
        <begin position="65"/>
        <end position="93"/>
    </location>
</feature>
<evidence type="ECO:0000313" key="5">
    <source>
        <dbReference type="Proteomes" id="UP000813444"/>
    </source>
</evidence>
<dbReference type="InterPro" id="IPR054293">
    <property type="entry name" value="DUF7029"/>
</dbReference>
<dbReference type="OrthoDB" id="160645at2759"/>
<feature type="region of interest" description="Disordered" evidence="1">
    <location>
        <begin position="259"/>
        <end position="284"/>
    </location>
</feature>